<organism evidence="3 4">
    <name type="scientific">Palleronia pontilimi</name>
    <dbReference type="NCBI Taxonomy" id="1964209"/>
    <lineage>
        <taxon>Bacteria</taxon>
        <taxon>Pseudomonadati</taxon>
        <taxon>Pseudomonadota</taxon>
        <taxon>Alphaproteobacteria</taxon>
        <taxon>Rhodobacterales</taxon>
        <taxon>Roseobacteraceae</taxon>
        <taxon>Palleronia</taxon>
    </lineage>
</organism>
<evidence type="ECO:0000259" key="2">
    <source>
        <dbReference type="PROSITE" id="PS50924"/>
    </source>
</evidence>
<dbReference type="InterPro" id="IPR005330">
    <property type="entry name" value="MHYT_dom"/>
</dbReference>
<feature type="transmembrane region" description="Helical" evidence="1">
    <location>
        <begin position="52"/>
        <end position="75"/>
    </location>
</feature>
<keyword evidence="1" id="KW-0812">Transmembrane</keyword>
<dbReference type="PROSITE" id="PS50924">
    <property type="entry name" value="MHYT"/>
    <property type="match status" value="1"/>
</dbReference>
<proteinExistence type="predicted"/>
<feature type="transmembrane region" description="Helical" evidence="1">
    <location>
        <begin position="81"/>
        <end position="104"/>
    </location>
</feature>
<reference evidence="3" key="1">
    <citation type="submission" date="2020-12" db="EMBL/GenBank/DDBJ databases">
        <title>Bacterial taxonomy.</title>
        <authorList>
            <person name="Pan X."/>
        </authorList>
    </citation>
    <scope>NUCLEOTIDE SEQUENCE</scope>
    <source>
        <strain evidence="3">KCTC 52957</strain>
    </source>
</reference>
<keyword evidence="1" id="KW-1133">Transmembrane helix</keyword>
<evidence type="ECO:0000313" key="4">
    <source>
        <dbReference type="Proteomes" id="UP000642488"/>
    </source>
</evidence>
<dbReference type="Proteomes" id="UP000642488">
    <property type="component" value="Unassembled WGS sequence"/>
</dbReference>
<dbReference type="PANTHER" id="PTHR35152:SF1">
    <property type="entry name" value="DOMAIN SIGNALLING PROTEIN, PUTATIVE (AFU_ORTHOLOGUE AFUA_5G11310)-RELATED"/>
    <property type="match status" value="1"/>
</dbReference>
<dbReference type="GO" id="GO:0016020">
    <property type="term" value="C:membrane"/>
    <property type="evidence" value="ECO:0007669"/>
    <property type="project" value="UniProtKB-UniRule"/>
</dbReference>
<sequence>MSFFDSIQTCLTEQHDPLSLVASVFICGLGSFSGYALLTETDRASGKRRRRLFVLCVATLASTVWVTHFGALLGYSDGIELQISVGWTLLSLGLAALLYAAAAFQLLHAHASPLRAALAAVTLTGAVGLMHFAGIQAYRTSATILWQTGFVALAVALCLGLSLVACLLYACFDGLIRTLGSPIVFALSIAALHFTAMSGMTLVPFGTTAPEITGSAWLRPLVEVGIVVIICGGSFAVAIWDRRRIRLRHV</sequence>
<name>A0A934MBW7_9RHOB</name>
<gene>
    <name evidence="3" type="ORF">ILP92_05205</name>
</gene>
<evidence type="ECO:0000313" key="3">
    <source>
        <dbReference type="EMBL" id="MBJ3762138.1"/>
    </source>
</evidence>
<feature type="transmembrane region" description="Helical" evidence="1">
    <location>
        <begin position="20"/>
        <end position="40"/>
    </location>
</feature>
<protein>
    <recommendedName>
        <fullName evidence="2">MHYT domain-containing protein</fullName>
    </recommendedName>
</protein>
<accession>A0A934MBW7</accession>
<dbReference type="AlphaFoldDB" id="A0A934MBW7"/>
<comment type="caution">
    <text evidence="3">The sequence shown here is derived from an EMBL/GenBank/DDBJ whole genome shotgun (WGS) entry which is preliminary data.</text>
</comment>
<feature type="domain" description="MHYT" evidence="2">
    <location>
        <begin position="15"/>
        <end position="203"/>
    </location>
</feature>
<dbReference type="Pfam" id="PF03707">
    <property type="entry name" value="MHYT"/>
    <property type="match status" value="2"/>
</dbReference>
<feature type="transmembrane region" description="Helical" evidence="1">
    <location>
        <begin position="217"/>
        <end position="240"/>
    </location>
</feature>
<dbReference type="PANTHER" id="PTHR35152">
    <property type="entry name" value="DOMAIN SIGNALLING PROTEIN, PUTATIVE (AFU_ORTHOLOGUE AFUA_5G11310)-RELATED"/>
    <property type="match status" value="1"/>
</dbReference>
<keyword evidence="4" id="KW-1185">Reference proteome</keyword>
<feature type="transmembrane region" description="Helical" evidence="1">
    <location>
        <begin position="183"/>
        <end position="205"/>
    </location>
</feature>
<dbReference type="EMBL" id="JAEKPD010000004">
    <property type="protein sequence ID" value="MBJ3762138.1"/>
    <property type="molecule type" value="Genomic_DNA"/>
</dbReference>
<keyword evidence="1" id="KW-0472">Membrane</keyword>
<evidence type="ECO:0000256" key="1">
    <source>
        <dbReference type="PROSITE-ProRule" id="PRU00244"/>
    </source>
</evidence>
<feature type="transmembrane region" description="Helical" evidence="1">
    <location>
        <begin position="116"/>
        <end position="138"/>
    </location>
</feature>
<feature type="transmembrane region" description="Helical" evidence="1">
    <location>
        <begin position="144"/>
        <end position="171"/>
    </location>
</feature>
<dbReference type="RefSeq" id="WP_198915317.1">
    <property type="nucleotide sequence ID" value="NZ_JAEKPD010000004.1"/>
</dbReference>